<dbReference type="InterPro" id="IPR002889">
    <property type="entry name" value="WSC_carb-bd"/>
</dbReference>
<reference evidence="3" key="1">
    <citation type="journal article" date="2020" name="Stud. Mycol.">
        <title>101 Dothideomycetes genomes: a test case for predicting lifestyles and emergence of pathogens.</title>
        <authorList>
            <person name="Haridas S."/>
            <person name="Albert R."/>
            <person name="Binder M."/>
            <person name="Bloem J."/>
            <person name="Labutti K."/>
            <person name="Salamov A."/>
            <person name="Andreopoulos B."/>
            <person name="Baker S."/>
            <person name="Barry K."/>
            <person name="Bills G."/>
            <person name="Bluhm B."/>
            <person name="Cannon C."/>
            <person name="Castanera R."/>
            <person name="Culley D."/>
            <person name="Daum C."/>
            <person name="Ezra D."/>
            <person name="Gonzalez J."/>
            <person name="Henrissat B."/>
            <person name="Kuo A."/>
            <person name="Liang C."/>
            <person name="Lipzen A."/>
            <person name="Lutzoni F."/>
            <person name="Magnuson J."/>
            <person name="Mondo S."/>
            <person name="Nolan M."/>
            <person name="Ohm R."/>
            <person name="Pangilinan J."/>
            <person name="Park H.-J."/>
            <person name="Ramirez L."/>
            <person name="Alfaro M."/>
            <person name="Sun H."/>
            <person name="Tritt A."/>
            <person name="Yoshinaga Y."/>
            <person name="Zwiers L.-H."/>
            <person name="Turgeon B."/>
            <person name="Goodwin S."/>
            <person name="Spatafora J."/>
            <person name="Crous P."/>
            <person name="Grigoriev I."/>
        </authorList>
    </citation>
    <scope>NUCLEOTIDE SEQUENCE</scope>
    <source>
        <strain evidence="3">CBS 125425</strain>
    </source>
</reference>
<name>A0A9P4QRA6_9PLEO</name>
<keyword evidence="4" id="KW-1185">Reference proteome</keyword>
<evidence type="ECO:0000313" key="4">
    <source>
        <dbReference type="Proteomes" id="UP000799444"/>
    </source>
</evidence>
<dbReference type="AlphaFoldDB" id="A0A9P4QRA6"/>
<feature type="domain" description="WSC" evidence="2">
    <location>
        <begin position="238"/>
        <end position="341"/>
    </location>
</feature>
<feature type="region of interest" description="Disordered" evidence="1">
    <location>
        <begin position="113"/>
        <end position="185"/>
    </location>
</feature>
<feature type="compositionally biased region" description="Polar residues" evidence="1">
    <location>
        <begin position="113"/>
        <end position="125"/>
    </location>
</feature>
<dbReference type="Pfam" id="PF01822">
    <property type="entry name" value="WSC"/>
    <property type="match status" value="1"/>
</dbReference>
<gene>
    <name evidence="3" type="ORF">EJ04DRAFT_588696</name>
</gene>
<dbReference type="PROSITE" id="PS51212">
    <property type="entry name" value="WSC"/>
    <property type="match status" value="1"/>
</dbReference>
<feature type="region of interest" description="Disordered" evidence="1">
    <location>
        <begin position="417"/>
        <end position="450"/>
    </location>
</feature>
<dbReference type="EMBL" id="ML996243">
    <property type="protein sequence ID" value="KAF2729516.1"/>
    <property type="molecule type" value="Genomic_DNA"/>
</dbReference>
<evidence type="ECO:0000259" key="2">
    <source>
        <dbReference type="PROSITE" id="PS51212"/>
    </source>
</evidence>
<dbReference type="Proteomes" id="UP000799444">
    <property type="component" value="Unassembled WGS sequence"/>
</dbReference>
<evidence type="ECO:0000256" key="1">
    <source>
        <dbReference type="SAM" id="MobiDB-lite"/>
    </source>
</evidence>
<accession>A0A9P4QRA6</accession>
<organism evidence="3 4">
    <name type="scientific">Polyplosphaeria fusca</name>
    <dbReference type="NCBI Taxonomy" id="682080"/>
    <lineage>
        <taxon>Eukaryota</taxon>
        <taxon>Fungi</taxon>
        <taxon>Dikarya</taxon>
        <taxon>Ascomycota</taxon>
        <taxon>Pezizomycotina</taxon>
        <taxon>Dothideomycetes</taxon>
        <taxon>Pleosporomycetidae</taxon>
        <taxon>Pleosporales</taxon>
        <taxon>Tetraplosphaeriaceae</taxon>
        <taxon>Polyplosphaeria</taxon>
    </lineage>
</organism>
<proteinExistence type="predicted"/>
<feature type="compositionally biased region" description="Acidic residues" evidence="1">
    <location>
        <begin position="425"/>
        <end position="434"/>
    </location>
</feature>
<sequence>MCGVEMFGLDMCGLDAPYGFRYKSCYKTTSANPSVLTDGVAQKGNSFNYESCGYLCRFSKYLALSEKGAQCLCGNTLSTDAETSRDRDDRNCRNPCTLTPVTNSIDDQAAGQSLVQGAGQSTSPDANGPGAGSTPPDEESPSSNTSPSSDSTPSEGSDTAPAGNDTTPAGSDTPPEGSGATLLKRDDHKLYCGGAAAPPAGRLGRRTGDLPRMSLFENKYYKPNTPKYPYTPKPYFRGYKYKGCFDTSKPKSLFKDQLDFVIAPPPPENLLSYETCSKKCKEYKKYYFGVEADKYCYCGNKLKEYPDKDYYCKKTCPLPAGSMAKPQICGGEKHATVFRKWWYDDKHHYPHHDDKHDDKWDDKWDDDDKYDKTWYDNHPDVWQATRPQQAAGDGADSPDWKHWWKFWYQYYHGDDKKGGHPTSTNDDDGGDGVDYESKSQARHVGAARQL</sequence>
<evidence type="ECO:0000313" key="3">
    <source>
        <dbReference type="EMBL" id="KAF2729516.1"/>
    </source>
</evidence>
<protein>
    <recommendedName>
        <fullName evidence="2">WSC domain-containing protein</fullName>
    </recommendedName>
</protein>
<comment type="caution">
    <text evidence="3">The sequence shown here is derived from an EMBL/GenBank/DDBJ whole genome shotgun (WGS) entry which is preliminary data.</text>
</comment>
<feature type="compositionally biased region" description="Low complexity" evidence="1">
    <location>
        <begin position="141"/>
        <end position="158"/>
    </location>
</feature>